<dbReference type="CDD" id="cd03404">
    <property type="entry name" value="SPFH_HflK"/>
    <property type="match status" value="1"/>
</dbReference>
<keyword evidence="8" id="KW-0645">Protease</keyword>
<dbReference type="SUPFAM" id="SSF117892">
    <property type="entry name" value="Band 7/SPFH domain"/>
    <property type="match status" value="1"/>
</dbReference>
<name>A0ABZ0UPY4_9RICK</name>
<sequence>MIFNFDNPWADNKNASNKQNFRSPQSNKSFLDEIYDFFGKNTPNFTEMRSFWVGIALLLILLLVGSGLYLIEPNEIGVIVRFGKYDRISGPGLHWKMPTPIEQLDVVNTTRIRREHIGFQDVTLEEDRNPMFGIIRGRKQNTTIDVDVNNESLPSESYHLTGDENVVDLRFFVQWKISDPVNYIFKIKNTTEKENETVKLAAQSAMRQVIGVVSLYDALSEQRSYIEQQTYNMLQKILDSYESGIEVVSLGILYSYVAPEVRDAYRDVQAAKADQQKLINQAEAYRNDALHRAQGNADEIEQRSLGYKESTVKAALGEKIRFELMQKQYALSKNVIKTKMYMDAMQFILSGNNKVITGKDVKVFLNTSKESDNIDNKAIVKGDSLD</sequence>
<evidence type="ECO:0000313" key="9">
    <source>
        <dbReference type="Proteomes" id="UP001325140"/>
    </source>
</evidence>
<comment type="subunit">
    <text evidence="6">HflC and HflK may interact to form a multimeric complex.</text>
</comment>
<dbReference type="InterPro" id="IPR001107">
    <property type="entry name" value="Band_7"/>
</dbReference>
<evidence type="ECO:0000256" key="2">
    <source>
        <dbReference type="ARBA" id="ARBA00006971"/>
    </source>
</evidence>
<dbReference type="InterPro" id="IPR050710">
    <property type="entry name" value="Band7/mec-2_domain"/>
</dbReference>
<dbReference type="GO" id="GO:0006508">
    <property type="term" value="P:proteolysis"/>
    <property type="evidence" value="ECO:0007669"/>
    <property type="project" value="UniProtKB-KW"/>
</dbReference>
<dbReference type="EMBL" id="CP110343">
    <property type="protein sequence ID" value="WPX97759.1"/>
    <property type="molecule type" value="Genomic_DNA"/>
</dbReference>
<keyword evidence="3 6" id="KW-0812">Transmembrane</keyword>
<comment type="function">
    <text evidence="6">HflC and HflK could encode or regulate a protease.</text>
</comment>
<evidence type="ECO:0000259" key="7">
    <source>
        <dbReference type="SMART" id="SM00244"/>
    </source>
</evidence>
<dbReference type="PANTHER" id="PTHR43327:SF2">
    <property type="entry name" value="MODULATOR OF FTSH PROTEASE HFLK"/>
    <property type="match status" value="1"/>
</dbReference>
<comment type="subcellular location">
    <subcellularLocation>
        <location evidence="1">Membrane</location>
        <topology evidence="1">Single-pass membrane protein</topology>
    </subcellularLocation>
</comment>
<dbReference type="PANTHER" id="PTHR43327">
    <property type="entry name" value="STOMATIN-LIKE PROTEIN 2, MITOCHONDRIAL"/>
    <property type="match status" value="1"/>
</dbReference>
<evidence type="ECO:0000256" key="1">
    <source>
        <dbReference type="ARBA" id="ARBA00004167"/>
    </source>
</evidence>
<reference evidence="8" key="1">
    <citation type="submission" date="2022-10" db="EMBL/GenBank/DDBJ databases">
        <title>Host association and intracellularity evolved multiple times independently in the Rickettsiales.</title>
        <authorList>
            <person name="Castelli M."/>
            <person name="Nardi T."/>
            <person name="Gammuto L."/>
            <person name="Bellinzona G."/>
            <person name="Sabaneyeva E."/>
            <person name="Potekhin A."/>
            <person name="Serra V."/>
            <person name="Petroni G."/>
            <person name="Sassera D."/>
        </authorList>
    </citation>
    <scope>NUCLEOTIDE SEQUENCE [LARGE SCALE GENOMIC DNA]</scope>
    <source>
        <strain evidence="8">US_Bl 11III1</strain>
    </source>
</reference>
<feature type="transmembrane region" description="Helical" evidence="6">
    <location>
        <begin position="51"/>
        <end position="71"/>
    </location>
</feature>
<dbReference type="RefSeq" id="WP_323722410.1">
    <property type="nucleotide sequence ID" value="NZ_CP110343.1"/>
</dbReference>
<evidence type="ECO:0000313" key="8">
    <source>
        <dbReference type="EMBL" id="WPX97759.1"/>
    </source>
</evidence>
<dbReference type="Gene3D" id="3.30.479.30">
    <property type="entry name" value="Band 7 domain"/>
    <property type="match status" value="1"/>
</dbReference>
<dbReference type="NCBIfam" id="TIGR01933">
    <property type="entry name" value="hflK"/>
    <property type="match status" value="1"/>
</dbReference>
<evidence type="ECO:0000256" key="5">
    <source>
        <dbReference type="ARBA" id="ARBA00023136"/>
    </source>
</evidence>
<dbReference type="Pfam" id="PF01145">
    <property type="entry name" value="Band_7"/>
    <property type="match status" value="1"/>
</dbReference>
<keyword evidence="9" id="KW-1185">Reference proteome</keyword>
<dbReference type="InterPro" id="IPR010201">
    <property type="entry name" value="HflK"/>
</dbReference>
<dbReference type="SMART" id="SM00244">
    <property type="entry name" value="PHB"/>
    <property type="match status" value="1"/>
</dbReference>
<feature type="domain" description="Band 7" evidence="7">
    <location>
        <begin position="66"/>
        <end position="269"/>
    </location>
</feature>
<evidence type="ECO:0000256" key="6">
    <source>
        <dbReference type="RuleBase" id="RU364113"/>
    </source>
</evidence>
<dbReference type="GO" id="GO:0008233">
    <property type="term" value="F:peptidase activity"/>
    <property type="evidence" value="ECO:0007669"/>
    <property type="project" value="UniProtKB-KW"/>
</dbReference>
<dbReference type="Proteomes" id="UP001325140">
    <property type="component" value="Chromosome"/>
</dbReference>
<keyword evidence="8" id="KW-0378">Hydrolase</keyword>
<protein>
    <recommendedName>
        <fullName evidence="6">Protein HflK</fullName>
    </recommendedName>
</protein>
<organism evidence="8 9">
    <name type="scientific">Candidatus Fokinia crypta</name>
    <dbReference type="NCBI Taxonomy" id="1920990"/>
    <lineage>
        <taxon>Bacteria</taxon>
        <taxon>Pseudomonadati</taxon>
        <taxon>Pseudomonadota</taxon>
        <taxon>Alphaproteobacteria</taxon>
        <taxon>Rickettsiales</taxon>
        <taxon>Candidatus Midichloriaceae</taxon>
        <taxon>Candidatus Fokinia</taxon>
    </lineage>
</organism>
<accession>A0ABZ0UPY4</accession>
<evidence type="ECO:0000256" key="3">
    <source>
        <dbReference type="ARBA" id="ARBA00022692"/>
    </source>
</evidence>
<keyword evidence="5 6" id="KW-0472">Membrane</keyword>
<comment type="similarity">
    <text evidence="2 6">Belongs to the band 7/mec-2 family. HflK subfamily.</text>
</comment>
<keyword evidence="4 6" id="KW-1133">Transmembrane helix</keyword>
<dbReference type="InterPro" id="IPR036013">
    <property type="entry name" value="Band_7/SPFH_dom_sf"/>
</dbReference>
<gene>
    <name evidence="8" type="ORF">Fokcrypt_00276</name>
</gene>
<proteinExistence type="inferred from homology"/>
<evidence type="ECO:0000256" key="4">
    <source>
        <dbReference type="ARBA" id="ARBA00022989"/>
    </source>
</evidence>